<dbReference type="OrthoDB" id="7190313at2"/>
<dbReference type="STRING" id="366602.Caul_4784"/>
<feature type="signal peptide" evidence="1">
    <location>
        <begin position="1"/>
        <end position="19"/>
    </location>
</feature>
<dbReference type="eggNOG" id="ENOG5032SHS">
    <property type="taxonomic scope" value="Bacteria"/>
</dbReference>
<dbReference type="HOGENOM" id="CLU_141494_0_0_5"/>
<sequence precursor="true">MKLALMVRAALVMTLLTSAATLPACAPMSPPFNPAAQTNAAGLKAETLALLDTAGDPYANHASEVAALTARLDAAALSVANTPQNTLAARQWSILRDPDRALYGGTVKLWESQGTLSPAFRDQKKIQIGRAFDYILCLEANKQQAQSCGDMQEGGAP</sequence>
<gene>
    <name evidence="2" type="ordered locus">Caul_4784</name>
</gene>
<dbReference type="KEGG" id="cak:Caul_4784"/>
<keyword evidence="1" id="KW-0732">Signal</keyword>
<evidence type="ECO:0000313" key="2">
    <source>
        <dbReference type="EMBL" id="ABZ73904.1"/>
    </source>
</evidence>
<dbReference type="AlphaFoldDB" id="B0T420"/>
<organism evidence="2">
    <name type="scientific">Caulobacter sp. (strain K31)</name>
    <dbReference type="NCBI Taxonomy" id="366602"/>
    <lineage>
        <taxon>Bacteria</taxon>
        <taxon>Pseudomonadati</taxon>
        <taxon>Pseudomonadota</taxon>
        <taxon>Alphaproteobacteria</taxon>
        <taxon>Caulobacterales</taxon>
        <taxon>Caulobacteraceae</taxon>
        <taxon>Caulobacter</taxon>
    </lineage>
</organism>
<accession>B0T420</accession>
<evidence type="ECO:0008006" key="3">
    <source>
        <dbReference type="Google" id="ProtNLM"/>
    </source>
</evidence>
<name>B0T420_CAUSK</name>
<reference evidence="2" key="1">
    <citation type="submission" date="2008-01" db="EMBL/GenBank/DDBJ databases">
        <title>Complete sequence of chromosome of Caulobacter sp. K31.</title>
        <authorList>
            <consortium name="US DOE Joint Genome Institute"/>
            <person name="Copeland A."/>
            <person name="Lucas S."/>
            <person name="Lapidus A."/>
            <person name="Barry K."/>
            <person name="Glavina del Rio T."/>
            <person name="Dalin E."/>
            <person name="Tice H."/>
            <person name="Pitluck S."/>
            <person name="Bruce D."/>
            <person name="Goodwin L."/>
            <person name="Thompson L.S."/>
            <person name="Brettin T."/>
            <person name="Detter J.C."/>
            <person name="Han C."/>
            <person name="Schmutz J."/>
            <person name="Larimer F."/>
            <person name="Land M."/>
            <person name="Hauser L."/>
            <person name="Kyrpides N."/>
            <person name="Kim E."/>
            <person name="Stephens C."/>
            <person name="Richardson P."/>
        </authorList>
    </citation>
    <scope>NUCLEOTIDE SEQUENCE [LARGE SCALE GENOMIC DNA]</scope>
    <source>
        <strain evidence="2">K31</strain>
    </source>
</reference>
<evidence type="ECO:0000256" key="1">
    <source>
        <dbReference type="SAM" id="SignalP"/>
    </source>
</evidence>
<protein>
    <recommendedName>
        <fullName evidence="3">Lipoprotein</fullName>
    </recommendedName>
</protein>
<proteinExistence type="predicted"/>
<dbReference type="EMBL" id="CP000927">
    <property type="protein sequence ID" value="ABZ73904.1"/>
    <property type="molecule type" value="Genomic_DNA"/>
</dbReference>
<feature type="chain" id="PRO_5002753018" description="Lipoprotein" evidence="1">
    <location>
        <begin position="20"/>
        <end position="157"/>
    </location>
</feature>